<evidence type="ECO:0000313" key="4">
    <source>
        <dbReference type="Proteomes" id="UP001583193"/>
    </source>
</evidence>
<keyword evidence="4" id="KW-1185">Reference proteome</keyword>
<proteinExistence type="inferred from homology"/>
<dbReference type="InterPro" id="IPR018870">
    <property type="entry name" value="Tti2"/>
</dbReference>
<dbReference type="Pfam" id="PF10521">
    <property type="entry name" value="Tti2"/>
    <property type="match status" value="1"/>
</dbReference>
<dbReference type="PANTHER" id="PTHR32226">
    <property type="entry name" value="TELO2-INTERACTING PROTEIN 2"/>
    <property type="match status" value="1"/>
</dbReference>
<comment type="similarity">
    <text evidence="1">Belongs to the TTI2 family.</text>
</comment>
<dbReference type="PANTHER" id="PTHR32226:SF2">
    <property type="entry name" value="TELO2-INTERACTING PROTEIN 2"/>
    <property type="match status" value="1"/>
</dbReference>
<organism evidence="3 4">
    <name type="scientific">Paecilomyces lecythidis</name>
    <dbReference type="NCBI Taxonomy" id="3004212"/>
    <lineage>
        <taxon>Eukaryota</taxon>
        <taxon>Fungi</taxon>
        <taxon>Dikarya</taxon>
        <taxon>Ascomycota</taxon>
        <taxon>Pezizomycotina</taxon>
        <taxon>Eurotiomycetes</taxon>
        <taxon>Eurotiomycetidae</taxon>
        <taxon>Eurotiales</taxon>
        <taxon>Thermoascaceae</taxon>
        <taxon>Paecilomyces</taxon>
    </lineage>
</organism>
<dbReference type="EMBL" id="JAVDPF010000014">
    <property type="protein sequence ID" value="KAL1877179.1"/>
    <property type="molecule type" value="Genomic_DNA"/>
</dbReference>
<dbReference type="Proteomes" id="UP001583193">
    <property type="component" value="Unassembled WGS sequence"/>
</dbReference>
<sequence>MDALRSAAREYLKNADREKSPEFNPDGLALPEGLDVLSRDVLDRSSTSHRELCESLLVAQASLRAWGSRPFSETDRKAANDLYGWLVRISLPSPEFADVLEVAYSADEEKHKPLTDSLRESRFQLSLAVSVICSLSTILPLEEASNVVDVVVTLASFTSEKDPWTTEQSYRQALEALGAYVSKMRSDDTSSLWSTLEEILKSRIKPLFAKTKNPAITSTGRKNLHPMPGTRFDYSMLDPETKPWKYRDVYCTTVFTWALSTYQPSDTVHVESHFPLIVPPILSLIDDENISFKTRGCNLLFTLLVPLREGKSDILRRTNLSSVFEDAITPCLLSLPTITPEDESLQLLGAAYPALLSVLKTRYPRTDSDPSSRSSSSTKGKSHEDDRTAYIRSITQILRISIISSFHHISSNTPTASSPIASFPYPRLSTFLLQQLSIICDELRIHVTKYLQDIIPLLYSTLTNPFGTAHIPLLLAATTATRSVILNAHPRIWRWRGEILGGLCTCWLHVLDEEKEIAERTEKDRTRPIADISPLSRKTDSDSTVSQLARLKNQLRGCAYLLKVVLISVSEQVNVDGKFQEENSLGLTEDIDVEKEFGELVTADESLKDLLFVDISPSDVDDLFR</sequence>
<dbReference type="InterPro" id="IPR016024">
    <property type="entry name" value="ARM-type_fold"/>
</dbReference>
<comment type="caution">
    <text evidence="3">The sequence shown here is derived from an EMBL/GenBank/DDBJ whole genome shotgun (WGS) entry which is preliminary data.</text>
</comment>
<evidence type="ECO:0008006" key="5">
    <source>
        <dbReference type="Google" id="ProtNLM"/>
    </source>
</evidence>
<reference evidence="3 4" key="1">
    <citation type="journal article" date="2024" name="IMA Fungus">
        <title>IMA Genome - F19 : A genome assembly and annotation guide to empower mycologists, including annotated draft genome sequences of Ceratocystis pirilliformis, Diaporthe australafricana, Fusarium ophioides, Paecilomyces lecythidis, and Sporothrix stenoceras.</title>
        <authorList>
            <person name="Aylward J."/>
            <person name="Wilson A.M."/>
            <person name="Visagie C.M."/>
            <person name="Spraker J."/>
            <person name="Barnes I."/>
            <person name="Buitendag C."/>
            <person name="Ceriani C."/>
            <person name="Del Mar Angel L."/>
            <person name="du Plessis D."/>
            <person name="Fuchs T."/>
            <person name="Gasser K."/>
            <person name="Kramer D."/>
            <person name="Li W."/>
            <person name="Munsamy K."/>
            <person name="Piso A."/>
            <person name="Price J.L."/>
            <person name="Sonnekus B."/>
            <person name="Thomas C."/>
            <person name="van der Nest A."/>
            <person name="van Dijk A."/>
            <person name="van Heerden A."/>
            <person name="van Vuuren N."/>
            <person name="Yilmaz N."/>
            <person name="Duong T.A."/>
            <person name="van der Merwe N.A."/>
            <person name="Wingfield M.J."/>
            <person name="Wingfield B.D."/>
        </authorList>
    </citation>
    <scope>NUCLEOTIDE SEQUENCE [LARGE SCALE GENOMIC DNA]</scope>
    <source>
        <strain evidence="3 4">CMW 18167</strain>
    </source>
</reference>
<protein>
    <recommendedName>
        <fullName evidence="5">Pre-rRNA-processing protein RIX1</fullName>
    </recommendedName>
</protein>
<name>A0ABR3XMH1_9EURO</name>
<evidence type="ECO:0000313" key="3">
    <source>
        <dbReference type="EMBL" id="KAL1877179.1"/>
    </source>
</evidence>
<feature type="region of interest" description="Disordered" evidence="2">
    <location>
        <begin position="364"/>
        <end position="386"/>
    </location>
</feature>
<dbReference type="SUPFAM" id="SSF48371">
    <property type="entry name" value="ARM repeat"/>
    <property type="match status" value="1"/>
</dbReference>
<gene>
    <name evidence="3" type="ORF">Plec18167_004867</name>
</gene>
<evidence type="ECO:0000256" key="2">
    <source>
        <dbReference type="SAM" id="MobiDB-lite"/>
    </source>
</evidence>
<accession>A0ABR3XMH1</accession>
<evidence type="ECO:0000256" key="1">
    <source>
        <dbReference type="ARBA" id="ARBA00034736"/>
    </source>
</evidence>